<evidence type="ECO:0000256" key="2">
    <source>
        <dbReference type="SAM" id="SignalP"/>
    </source>
</evidence>
<dbReference type="EMBL" id="CDMY01000592">
    <property type="protein sequence ID" value="CEM25166.1"/>
    <property type="molecule type" value="Genomic_DNA"/>
</dbReference>
<dbReference type="PANTHER" id="PTHR45184">
    <property type="entry name" value="DNAJ PROTEIN ERDJ3A"/>
    <property type="match status" value="1"/>
</dbReference>
<organism evidence="4 5">
    <name type="scientific">Vitrella brassicaformis (strain CCMP3155)</name>
    <dbReference type="NCBI Taxonomy" id="1169540"/>
    <lineage>
        <taxon>Eukaryota</taxon>
        <taxon>Sar</taxon>
        <taxon>Alveolata</taxon>
        <taxon>Colpodellida</taxon>
        <taxon>Vitrellaceae</taxon>
        <taxon>Vitrella</taxon>
    </lineage>
</organism>
<dbReference type="Proteomes" id="UP000041254">
    <property type="component" value="Unassembled WGS sequence"/>
</dbReference>
<dbReference type="SUPFAM" id="SSF52833">
    <property type="entry name" value="Thioredoxin-like"/>
    <property type="match status" value="3"/>
</dbReference>
<dbReference type="PANTHER" id="PTHR45184:SF1">
    <property type="entry name" value="DNAJ PROTEIN ERDJ3A"/>
    <property type="match status" value="1"/>
</dbReference>
<reference evidence="4 5" key="1">
    <citation type="submission" date="2014-11" db="EMBL/GenBank/DDBJ databases">
        <authorList>
            <person name="Zhu J."/>
            <person name="Qi W."/>
            <person name="Song R."/>
        </authorList>
    </citation>
    <scope>NUCLEOTIDE SEQUENCE [LARGE SCALE GENOMIC DNA]</scope>
</reference>
<dbReference type="InterPro" id="IPR013766">
    <property type="entry name" value="Thioredoxin_domain"/>
</dbReference>
<feature type="region of interest" description="Disordered" evidence="1">
    <location>
        <begin position="392"/>
        <end position="415"/>
    </location>
</feature>
<accession>A0A0G4G8K7</accession>
<keyword evidence="5" id="KW-1185">Reference proteome</keyword>
<evidence type="ECO:0000259" key="3">
    <source>
        <dbReference type="Pfam" id="PF00085"/>
    </source>
</evidence>
<gene>
    <name evidence="4" type="ORF">Vbra_3324</name>
</gene>
<dbReference type="Gene3D" id="3.40.30.10">
    <property type="entry name" value="Glutaredoxin"/>
    <property type="match status" value="2"/>
</dbReference>
<feature type="domain" description="Thioredoxin" evidence="3">
    <location>
        <begin position="33"/>
        <end position="134"/>
    </location>
</feature>
<keyword evidence="2" id="KW-0732">Signal</keyword>
<evidence type="ECO:0000256" key="1">
    <source>
        <dbReference type="SAM" id="MobiDB-lite"/>
    </source>
</evidence>
<dbReference type="OrthoDB" id="427280at2759"/>
<dbReference type="InParanoid" id="A0A0G4G8K7"/>
<feature type="signal peptide" evidence="2">
    <location>
        <begin position="1"/>
        <end position="19"/>
    </location>
</feature>
<proteinExistence type="predicted"/>
<dbReference type="Pfam" id="PF00085">
    <property type="entry name" value="Thioredoxin"/>
    <property type="match status" value="1"/>
</dbReference>
<dbReference type="OMA" id="FCYINNE"/>
<dbReference type="CDD" id="cd02961">
    <property type="entry name" value="PDI_a_family"/>
    <property type="match status" value="1"/>
</dbReference>
<evidence type="ECO:0000313" key="4">
    <source>
        <dbReference type="EMBL" id="CEM25166.1"/>
    </source>
</evidence>
<sequence length="415" mass="47265">MRQVLFLALCGVLWRRSSGQAKEFIDTMEHDIQPVTGQTFDGAIRKFRDRKVSAVLFYTKNNECKKFIDGPYNELAKELKGMIKIAAVDCDDWPVLCKDSNVDKHPTVVVYPPNPIPAYPYTGSLTKKDLAGHLTRHIPSNVVVIEPAKMDEFLTTHIAVPKVLLFSNKQKPPVLFNALSNEFKDKLDFGFISQEHTELVKKFKVTTFPKLLVKRVDKKDEHYKGDMKFTPMFEWLNVFSETFVKGGGFADHGPAGEAGAAGGADAKPWLVQSIPELTKASQHDVCFKQKGLCVIYLKRGDTLAADEEKMLEDLKAKFVSHLADRGVTFYWMWMNMDVEKEFHTLFEVEKYPSVVVFNNKKDRKRFTKMGDDKDATSDNIKDLLDKILGGDARFKNVPDMPKWADRAQKKEKDEL</sequence>
<dbReference type="InterPro" id="IPR052842">
    <property type="entry name" value="ER_Co-chaperone"/>
</dbReference>
<dbReference type="STRING" id="1169540.A0A0G4G8K7"/>
<dbReference type="InterPro" id="IPR036249">
    <property type="entry name" value="Thioredoxin-like_sf"/>
</dbReference>
<feature type="chain" id="PRO_5005190118" description="Thioredoxin domain-containing protein" evidence="2">
    <location>
        <begin position="20"/>
        <end position="415"/>
    </location>
</feature>
<protein>
    <recommendedName>
        <fullName evidence="3">Thioredoxin domain-containing protein</fullName>
    </recommendedName>
</protein>
<dbReference type="PhylomeDB" id="A0A0G4G8K7"/>
<evidence type="ECO:0000313" key="5">
    <source>
        <dbReference type="Proteomes" id="UP000041254"/>
    </source>
</evidence>
<dbReference type="VEuPathDB" id="CryptoDB:Vbra_3324"/>
<name>A0A0G4G8K7_VITBC</name>
<dbReference type="AlphaFoldDB" id="A0A0G4G8K7"/>